<dbReference type="EMBL" id="CADCTR010000100">
    <property type="protein sequence ID" value="CAA9217895.1"/>
    <property type="molecule type" value="Genomic_DNA"/>
</dbReference>
<accession>A0A6J4HCQ6</accession>
<evidence type="ECO:0000256" key="1">
    <source>
        <dbReference type="SAM" id="Phobius"/>
    </source>
</evidence>
<feature type="transmembrane region" description="Helical" evidence="1">
    <location>
        <begin position="6"/>
        <end position="25"/>
    </location>
</feature>
<dbReference type="AlphaFoldDB" id="A0A6J4HCQ6"/>
<reference evidence="2" key="1">
    <citation type="submission" date="2020-02" db="EMBL/GenBank/DDBJ databases">
        <authorList>
            <person name="Meier V. D."/>
        </authorList>
    </citation>
    <scope>NUCLEOTIDE SEQUENCE</scope>
    <source>
        <strain evidence="2">AVDCRST_MAG93</strain>
    </source>
</reference>
<name>A0A6J4HCQ6_9CHLR</name>
<keyword evidence="1" id="KW-1133">Transmembrane helix</keyword>
<sequence length="28" mass="2984">LVRNGQTFLAWIGFVGTAISLALVFGTM</sequence>
<keyword evidence="1" id="KW-0812">Transmembrane</keyword>
<feature type="non-terminal residue" evidence="2">
    <location>
        <position position="1"/>
    </location>
</feature>
<organism evidence="2">
    <name type="scientific">uncultured Chloroflexia bacterium</name>
    <dbReference type="NCBI Taxonomy" id="1672391"/>
    <lineage>
        <taxon>Bacteria</taxon>
        <taxon>Bacillati</taxon>
        <taxon>Chloroflexota</taxon>
        <taxon>Chloroflexia</taxon>
        <taxon>environmental samples</taxon>
    </lineage>
</organism>
<protein>
    <submittedName>
        <fullName evidence="2">Uncharacterized protein</fullName>
    </submittedName>
</protein>
<keyword evidence="1" id="KW-0472">Membrane</keyword>
<evidence type="ECO:0000313" key="2">
    <source>
        <dbReference type="EMBL" id="CAA9217895.1"/>
    </source>
</evidence>
<proteinExistence type="predicted"/>
<gene>
    <name evidence="2" type="ORF">AVDCRST_MAG93-311</name>
</gene>